<evidence type="ECO:0000313" key="3">
    <source>
        <dbReference type="Proteomes" id="UP000008827"/>
    </source>
</evidence>
<evidence type="ECO:0000313" key="1">
    <source>
        <dbReference type="EMBL" id="KRH30521.1"/>
    </source>
</evidence>
<gene>
    <name evidence="1" type="ORF">GLYMA_11G189900</name>
</gene>
<dbReference type="EMBL" id="CM000844">
    <property type="protein sequence ID" value="KRH30521.1"/>
    <property type="molecule type" value="Genomic_DNA"/>
</dbReference>
<organism evidence="1">
    <name type="scientific">Glycine max</name>
    <name type="common">Soybean</name>
    <name type="synonym">Glycine hispida</name>
    <dbReference type="NCBI Taxonomy" id="3847"/>
    <lineage>
        <taxon>Eukaryota</taxon>
        <taxon>Viridiplantae</taxon>
        <taxon>Streptophyta</taxon>
        <taxon>Embryophyta</taxon>
        <taxon>Tracheophyta</taxon>
        <taxon>Spermatophyta</taxon>
        <taxon>Magnoliopsida</taxon>
        <taxon>eudicotyledons</taxon>
        <taxon>Gunneridae</taxon>
        <taxon>Pentapetalae</taxon>
        <taxon>rosids</taxon>
        <taxon>fabids</taxon>
        <taxon>Fabales</taxon>
        <taxon>Fabaceae</taxon>
        <taxon>Papilionoideae</taxon>
        <taxon>50 kb inversion clade</taxon>
        <taxon>NPAAA clade</taxon>
        <taxon>indigoferoid/millettioid clade</taxon>
        <taxon>Phaseoleae</taxon>
        <taxon>Glycine</taxon>
        <taxon>Glycine subgen. Soja</taxon>
    </lineage>
</organism>
<protein>
    <submittedName>
        <fullName evidence="1 2">Uncharacterized protein</fullName>
    </submittedName>
</protein>
<sequence>MGSHLLQSGHVVNIDLCFILKAFELPAFESGSSLFGSVCFKCYSVITKGRKGV</sequence>
<evidence type="ECO:0000313" key="2">
    <source>
        <dbReference type="EnsemblPlants" id="KRH30521"/>
    </source>
</evidence>
<dbReference type="Proteomes" id="UP000008827">
    <property type="component" value="Chromosome 11"/>
</dbReference>
<proteinExistence type="predicted"/>
<dbReference type="AlphaFoldDB" id="A0A0R0HS91"/>
<keyword evidence="3" id="KW-1185">Reference proteome</keyword>
<reference evidence="1" key="3">
    <citation type="submission" date="2018-07" db="EMBL/GenBank/DDBJ databases">
        <title>WGS assembly of Glycine max.</title>
        <authorList>
            <person name="Schmutz J."/>
            <person name="Cannon S."/>
            <person name="Schlueter J."/>
            <person name="Ma J."/>
            <person name="Mitros T."/>
            <person name="Nelson W."/>
            <person name="Hyten D."/>
            <person name="Song Q."/>
            <person name="Thelen J."/>
            <person name="Cheng J."/>
            <person name="Xu D."/>
            <person name="Hellsten U."/>
            <person name="May G."/>
            <person name="Yu Y."/>
            <person name="Sakurai T."/>
            <person name="Umezawa T."/>
            <person name="Bhattacharyya M."/>
            <person name="Sandhu D."/>
            <person name="Valliyodan B."/>
            <person name="Lindquist E."/>
            <person name="Peto M."/>
            <person name="Grant D."/>
            <person name="Shu S."/>
            <person name="Goodstein D."/>
            <person name="Barry K."/>
            <person name="Futrell-Griggs M."/>
            <person name="Abernathy B."/>
            <person name="Du J."/>
            <person name="Tian Z."/>
            <person name="Zhu L."/>
            <person name="Gill N."/>
            <person name="Joshi T."/>
            <person name="Libault M."/>
            <person name="Sethuraman A."/>
            <person name="Zhang X."/>
            <person name="Shinozaki K."/>
            <person name="Nguyen H."/>
            <person name="Wing R."/>
            <person name="Cregan P."/>
            <person name="Specht J."/>
            <person name="Grimwood J."/>
            <person name="Rokhsar D."/>
            <person name="Stacey G."/>
            <person name="Shoemaker R."/>
            <person name="Jackson S."/>
        </authorList>
    </citation>
    <scope>NUCLEOTIDE SEQUENCE</scope>
    <source>
        <tissue evidence="1">Callus</tissue>
    </source>
</reference>
<dbReference type="Gramene" id="KRH30521">
    <property type="protein sequence ID" value="KRH30521"/>
    <property type="gene ID" value="GLYMA_11G189900"/>
</dbReference>
<name>A0A0R0HS91_SOYBN</name>
<reference evidence="1 2" key="1">
    <citation type="journal article" date="2010" name="Nature">
        <title>Genome sequence of the palaeopolyploid soybean.</title>
        <authorList>
            <person name="Schmutz J."/>
            <person name="Cannon S.B."/>
            <person name="Schlueter J."/>
            <person name="Ma J."/>
            <person name="Mitros T."/>
            <person name="Nelson W."/>
            <person name="Hyten D.L."/>
            <person name="Song Q."/>
            <person name="Thelen J.J."/>
            <person name="Cheng J."/>
            <person name="Xu D."/>
            <person name="Hellsten U."/>
            <person name="May G.D."/>
            <person name="Yu Y."/>
            <person name="Sakurai T."/>
            <person name="Umezawa T."/>
            <person name="Bhattacharyya M.K."/>
            <person name="Sandhu D."/>
            <person name="Valliyodan B."/>
            <person name="Lindquist E."/>
            <person name="Peto M."/>
            <person name="Grant D."/>
            <person name="Shu S."/>
            <person name="Goodstein D."/>
            <person name="Barry K."/>
            <person name="Futrell-Griggs M."/>
            <person name="Abernathy B."/>
            <person name="Du J."/>
            <person name="Tian Z."/>
            <person name="Zhu L."/>
            <person name="Gill N."/>
            <person name="Joshi T."/>
            <person name="Libault M."/>
            <person name="Sethuraman A."/>
            <person name="Zhang X.-C."/>
            <person name="Shinozaki K."/>
            <person name="Nguyen H.T."/>
            <person name="Wing R.A."/>
            <person name="Cregan P."/>
            <person name="Specht J."/>
            <person name="Grimwood J."/>
            <person name="Rokhsar D."/>
            <person name="Stacey G."/>
            <person name="Shoemaker R.C."/>
            <person name="Jackson S.A."/>
        </authorList>
    </citation>
    <scope>NUCLEOTIDE SEQUENCE [LARGE SCALE GENOMIC DNA]</scope>
    <source>
        <strain evidence="2">cv. Williams 82</strain>
        <tissue evidence="1">Callus</tissue>
    </source>
</reference>
<accession>A0A0R0HS91</accession>
<dbReference type="EnsemblPlants" id="KRH30521">
    <property type="protein sequence ID" value="KRH30521"/>
    <property type="gene ID" value="GLYMA_11G189900"/>
</dbReference>
<reference evidence="2" key="2">
    <citation type="submission" date="2018-02" db="UniProtKB">
        <authorList>
            <consortium name="EnsemblPlants"/>
        </authorList>
    </citation>
    <scope>IDENTIFICATION</scope>
    <source>
        <strain evidence="2">Williams 82</strain>
    </source>
</reference>
<dbReference type="InParanoid" id="A0A0R0HS91"/>